<comment type="subcellular location">
    <subcellularLocation>
        <location evidence="1">Membrane</location>
        <topology evidence="1">Single-pass membrane protein</topology>
    </subcellularLocation>
</comment>
<dbReference type="InterPro" id="IPR001107">
    <property type="entry name" value="Band_7"/>
</dbReference>
<sequence length="339" mass="37996">MFNIKFIKFQPTTYVLQYKNGKIKREGAGLSFFYYAPTTAMVAVPMGSEDVPFIFEENSGDFQQITVQGQITYRIHDPKKIGALLNFAINPVTQQYISDDPKKLSQRIINVVKVLTRKGLQNLPLRDALKATDAMTTVVAAAVKDRSELQALGVEILGLSFLAIKPTPETARALEAEAREQILKVADEAVYSRRNSAVEQERRIKENELNTEVAIETKKRQIRETQMEAEQSIQQKQHELQQSEMEAKIALEAKNTDLVLLAMDNAKREADVRAYAVNGLMQAYLGVDPKLMQALSMNGMQPGQMIAMAFQELAEKAGQIGQLNITPDLLREVIGNHNR</sequence>
<dbReference type="RefSeq" id="WP_189347049.1">
    <property type="nucleotide sequence ID" value="NZ_BMYT01000006.1"/>
</dbReference>
<evidence type="ECO:0000313" key="5">
    <source>
        <dbReference type="Proteomes" id="UP000620127"/>
    </source>
</evidence>
<organism evidence="4 5">
    <name type="scientific">Undibacterium macrobrachii</name>
    <dbReference type="NCBI Taxonomy" id="1119058"/>
    <lineage>
        <taxon>Bacteria</taxon>
        <taxon>Pseudomonadati</taxon>
        <taxon>Pseudomonadota</taxon>
        <taxon>Betaproteobacteria</taxon>
        <taxon>Burkholderiales</taxon>
        <taxon>Oxalobacteraceae</taxon>
        <taxon>Undibacterium</taxon>
    </lineage>
</organism>
<proteinExistence type="predicted"/>
<evidence type="ECO:0000259" key="3">
    <source>
        <dbReference type="Pfam" id="PF01145"/>
    </source>
</evidence>
<evidence type="ECO:0000313" key="4">
    <source>
        <dbReference type="EMBL" id="GGX22471.1"/>
    </source>
</evidence>
<keyword evidence="5" id="KW-1185">Reference proteome</keyword>
<evidence type="ECO:0000256" key="1">
    <source>
        <dbReference type="ARBA" id="ARBA00004167"/>
    </source>
</evidence>
<dbReference type="EMBL" id="BMYT01000006">
    <property type="protein sequence ID" value="GGX22471.1"/>
    <property type="molecule type" value="Genomic_DNA"/>
</dbReference>
<dbReference type="InterPro" id="IPR036013">
    <property type="entry name" value="Band_7/SPFH_dom_sf"/>
</dbReference>
<keyword evidence="2" id="KW-0175">Coiled coil</keyword>
<dbReference type="Proteomes" id="UP000620127">
    <property type="component" value="Unassembled WGS sequence"/>
</dbReference>
<dbReference type="Pfam" id="PF01145">
    <property type="entry name" value="Band_7"/>
    <property type="match status" value="1"/>
</dbReference>
<accession>A0ABQ2XKQ2</accession>
<reference evidence="5" key="1">
    <citation type="journal article" date="2019" name="Int. J. Syst. Evol. Microbiol.">
        <title>The Global Catalogue of Microorganisms (GCM) 10K type strain sequencing project: providing services to taxonomists for standard genome sequencing and annotation.</title>
        <authorList>
            <consortium name="The Broad Institute Genomics Platform"/>
            <consortium name="The Broad Institute Genome Sequencing Center for Infectious Disease"/>
            <person name="Wu L."/>
            <person name="Ma J."/>
        </authorList>
    </citation>
    <scope>NUCLEOTIDE SEQUENCE [LARGE SCALE GENOMIC DNA]</scope>
    <source>
        <strain evidence="5">KCTC 23916</strain>
    </source>
</reference>
<protein>
    <recommendedName>
        <fullName evidence="3">Band 7 domain-containing protein</fullName>
    </recommendedName>
</protein>
<dbReference type="SUPFAM" id="SSF117892">
    <property type="entry name" value="Band 7/SPFH domain"/>
    <property type="match status" value="1"/>
</dbReference>
<feature type="domain" description="Band 7" evidence="3">
    <location>
        <begin position="10"/>
        <end position="189"/>
    </location>
</feature>
<dbReference type="Gene3D" id="3.30.479.30">
    <property type="entry name" value="Band 7 domain"/>
    <property type="match status" value="1"/>
</dbReference>
<feature type="coiled-coil region" evidence="2">
    <location>
        <begin position="215"/>
        <end position="253"/>
    </location>
</feature>
<evidence type="ECO:0000256" key="2">
    <source>
        <dbReference type="SAM" id="Coils"/>
    </source>
</evidence>
<comment type="caution">
    <text evidence="4">The sequence shown here is derived from an EMBL/GenBank/DDBJ whole genome shotgun (WGS) entry which is preliminary data.</text>
</comment>
<name>A0ABQ2XKQ2_9BURK</name>
<gene>
    <name evidence="4" type="ORF">GCM10011282_30630</name>
</gene>